<feature type="non-terminal residue" evidence="2">
    <location>
        <position position="63"/>
    </location>
</feature>
<accession>A0ABS7D9T7</accession>
<evidence type="ECO:0000313" key="3">
    <source>
        <dbReference type="Proteomes" id="UP000812277"/>
    </source>
</evidence>
<sequence length="63" mass="7323">MFRRRHIGNIPAMKHEFEGKSQKFCKEPQAPNTEGNFTKRRGSCTVDSNDTPTERKPLAYNRI</sequence>
<proteinExistence type="predicted"/>
<protein>
    <submittedName>
        <fullName evidence="2">Uncharacterized protein</fullName>
    </submittedName>
</protein>
<gene>
    <name evidence="2" type="ORF">K0T92_18465</name>
</gene>
<name>A0ABS7D9T7_9BACL</name>
<organism evidence="2 3">
    <name type="scientific">Paenibacillus oenotherae</name>
    <dbReference type="NCBI Taxonomy" id="1435645"/>
    <lineage>
        <taxon>Bacteria</taxon>
        <taxon>Bacillati</taxon>
        <taxon>Bacillota</taxon>
        <taxon>Bacilli</taxon>
        <taxon>Bacillales</taxon>
        <taxon>Paenibacillaceae</taxon>
        <taxon>Paenibacillus</taxon>
    </lineage>
</organism>
<evidence type="ECO:0000256" key="1">
    <source>
        <dbReference type="SAM" id="MobiDB-lite"/>
    </source>
</evidence>
<feature type="region of interest" description="Disordered" evidence="1">
    <location>
        <begin position="26"/>
        <end position="63"/>
    </location>
</feature>
<dbReference type="EMBL" id="JAHZIJ010000015">
    <property type="protein sequence ID" value="MBW7476705.1"/>
    <property type="molecule type" value="Genomic_DNA"/>
</dbReference>
<dbReference type="RefSeq" id="WP_219873948.1">
    <property type="nucleotide sequence ID" value="NZ_JAHZIJ010000015.1"/>
</dbReference>
<dbReference type="Proteomes" id="UP000812277">
    <property type="component" value="Unassembled WGS sequence"/>
</dbReference>
<comment type="caution">
    <text evidence="2">The sequence shown here is derived from an EMBL/GenBank/DDBJ whole genome shotgun (WGS) entry which is preliminary data.</text>
</comment>
<evidence type="ECO:0000313" key="2">
    <source>
        <dbReference type="EMBL" id="MBW7476705.1"/>
    </source>
</evidence>
<keyword evidence="3" id="KW-1185">Reference proteome</keyword>
<reference evidence="2 3" key="1">
    <citation type="submission" date="2021-07" db="EMBL/GenBank/DDBJ databases">
        <title>Paenibacillus radiodurans sp. nov., isolated from the southeastern edge of Tengger Desert.</title>
        <authorList>
            <person name="Zhang G."/>
        </authorList>
    </citation>
    <scope>NUCLEOTIDE SEQUENCE [LARGE SCALE GENOMIC DNA]</scope>
    <source>
        <strain evidence="2 3">DT7-4</strain>
    </source>
</reference>